<organism evidence="1 2">
    <name type="scientific">Xylocopa violacea</name>
    <name type="common">Violet carpenter bee</name>
    <name type="synonym">Apis violacea</name>
    <dbReference type="NCBI Taxonomy" id="135666"/>
    <lineage>
        <taxon>Eukaryota</taxon>
        <taxon>Metazoa</taxon>
        <taxon>Ecdysozoa</taxon>
        <taxon>Arthropoda</taxon>
        <taxon>Hexapoda</taxon>
        <taxon>Insecta</taxon>
        <taxon>Pterygota</taxon>
        <taxon>Neoptera</taxon>
        <taxon>Endopterygota</taxon>
        <taxon>Hymenoptera</taxon>
        <taxon>Apocrita</taxon>
        <taxon>Aculeata</taxon>
        <taxon>Apoidea</taxon>
        <taxon>Anthophila</taxon>
        <taxon>Apidae</taxon>
        <taxon>Xylocopa</taxon>
        <taxon>Xylocopa</taxon>
    </lineage>
</organism>
<dbReference type="Proteomes" id="UP001642520">
    <property type="component" value="Unassembled WGS sequence"/>
</dbReference>
<protein>
    <submittedName>
        <fullName evidence="1">Uncharacterized protein</fullName>
    </submittedName>
</protein>
<name>A0ABP1P3R6_XYLVO</name>
<accession>A0ABP1P3R6</accession>
<reference evidence="1 2" key="1">
    <citation type="submission" date="2024-08" db="EMBL/GenBank/DDBJ databases">
        <authorList>
            <person name="Will J Nash"/>
            <person name="Angela Man"/>
            <person name="Seanna McTaggart"/>
            <person name="Kendall Baker"/>
            <person name="Tom Barker"/>
            <person name="Leah Catchpole"/>
            <person name="Alex Durrant"/>
            <person name="Karim Gharbi"/>
            <person name="Naomi Irish"/>
            <person name="Gemy Kaithakottil"/>
            <person name="Debby Ku"/>
            <person name="Aaliyah Providence"/>
            <person name="Felix Shaw"/>
            <person name="David Swarbreck"/>
            <person name="Chris Watkins"/>
            <person name="Ann M. McCartney"/>
            <person name="Giulio Formenti"/>
            <person name="Alice Mouton"/>
            <person name="Noel Vella"/>
            <person name="Bjorn M von Reumont"/>
            <person name="Adriana Vella"/>
            <person name="Wilfried Haerty"/>
        </authorList>
    </citation>
    <scope>NUCLEOTIDE SEQUENCE [LARGE SCALE GENOMIC DNA]</scope>
</reference>
<proteinExistence type="predicted"/>
<comment type="caution">
    <text evidence="1">The sequence shown here is derived from an EMBL/GenBank/DDBJ whole genome shotgun (WGS) entry which is preliminary data.</text>
</comment>
<gene>
    <name evidence="1" type="ORF">XYLVIOL_LOCUS7551</name>
</gene>
<keyword evidence="2" id="KW-1185">Reference proteome</keyword>
<evidence type="ECO:0000313" key="1">
    <source>
        <dbReference type="EMBL" id="CAL7946035.1"/>
    </source>
</evidence>
<dbReference type="EMBL" id="CAXAJV020001294">
    <property type="protein sequence ID" value="CAL7946035.1"/>
    <property type="molecule type" value="Genomic_DNA"/>
</dbReference>
<evidence type="ECO:0000313" key="2">
    <source>
        <dbReference type="Proteomes" id="UP001642520"/>
    </source>
</evidence>
<sequence length="179" mass="20878">MSSIENVIELLRKKRAIREKQFANEEIKQITEYNDLMNTLQTVKGFDFYELNNCKENIGKNLQRLTTHKHSISKLIQNSESTPRLPITHDYHRQAIMFLSEGTDFINKIQIVYKNFNNNNKKNNINSTTLLENITSCTNSVGNELYKIKSLITEVKTLRTNVDMLQECCLVNNDEDMEI</sequence>